<gene>
    <name evidence="2" type="ORF">FHX64_000886</name>
</gene>
<dbReference type="Proteomes" id="UP000544222">
    <property type="component" value="Unassembled WGS sequence"/>
</dbReference>
<name>A0A7W5H0M6_9PORP</name>
<keyword evidence="1" id="KW-1133">Transmembrane helix</keyword>
<protein>
    <submittedName>
        <fullName evidence="2">Uncharacterized protein</fullName>
    </submittedName>
</protein>
<dbReference type="RefSeq" id="WP_183412576.1">
    <property type="nucleotide sequence ID" value="NZ_JACHYB010000001.1"/>
</dbReference>
<reference evidence="2 3" key="1">
    <citation type="submission" date="2020-08" db="EMBL/GenBank/DDBJ databases">
        <title>Genomic Encyclopedia of Type Strains, Phase IV (KMG-IV): sequencing the most valuable type-strain genomes for metagenomic binning, comparative biology and taxonomic classification.</title>
        <authorList>
            <person name="Goeker M."/>
        </authorList>
    </citation>
    <scope>NUCLEOTIDE SEQUENCE [LARGE SCALE GENOMIC DNA]</scope>
    <source>
        <strain evidence="2 3">DSM 27471</strain>
    </source>
</reference>
<keyword evidence="3" id="KW-1185">Reference proteome</keyword>
<evidence type="ECO:0000313" key="3">
    <source>
        <dbReference type="Proteomes" id="UP000544222"/>
    </source>
</evidence>
<organism evidence="2 3">
    <name type="scientific">Microbacter margulisiae</name>
    <dbReference type="NCBI Taxonomy" id="1350067"/>
    <lineage>
        <taxon>Bacteria</taxon>
        <taxon>Pseudomonadati</taxon>
        <taxon>Bacteroidota</taxon>
        <taxon>Bacteroidia</taxon>
        <taxon>Bacteroidales</taxon>
        <taxon>Porphyromonadaceae</taxon>
        <taxon>Microbacter</taxon>
    </lineage>
</organism>
<dbReference type="Pfam" id="PF25589">
    <property type="entry name" value="DUF7935"/>
    <property type="match status" value="1"/>
</dbReference>
<keyword evidence="1" id="KW-0472">Membrane</keyword>
<dbReference type="AlphaFoldDB" id="A0A7W5H0M6"/>
<accession>A0A7W5H0M6</accession>
<evidence type="ECO:0000313" key="2">
    <source>
        <dbReference type="EMBL" id="MBB3186723.1"/>
    </source>
</evidence>
<keyword evidence="1" id="KW-0812">Transmembrane</keyword>
<sequence>MEIALNILQYTLPALFVLIAIYFTQKQLLKGEAERRRTELLRVYSSSLTPVRLQAYERLTLFLERIVPDQLVTRIPCNQLNANQLHTSLLETIRKENEHNLSQQLYVGNDVWIMVQHAKESMVQLVNTCAAQLTPQDSGIQLASLILDTYHAVDETPVQIAIDLLKKEMNERFG</sequence>
<proteinExistence type="predicted"/>
<evidence type="ECO:0000256" key="1">
    <source>
        <dbReference type="SAM" id="Phobius"/>
    </source>
</evidence>
<dbReference type="InterPro" id="IPR057695">
    <property type="entry name" value="DUF7935"/>
</dbReference>
<comment type="caution">
    <text evidence="2">The sequence shown here is derived from an EMBL/GenBank/DDBJ whole genome shotgun (WGS) entry which is preliminary data.</text>
</comment>
<dbReference type="EMBL" id="JACHYB010000001">
    <property type="protein sequence ID" value="MBB3186723.1"/>
    <property type="molecule type" value="Genomic_DNA"/>
</dbReference>
<feature type="transmembrane region" description="Helical" evidence="1">
    <location>
        <begin position="6"/>
        <end position="24"/>
    </location>
</feature>